<keyword evidence="1" id="KW-0472">Membrane</keyword>
<sequence length="461" mass="50958">MRTAHSLIFNLIHVLTPSFYRARSSPGTAAVAAAAQHHDDSRDPLAYLHGLRGLAIFLIYTSAFCLPLHPFAPSASIIRPIDSDDDGEGSEAVARNQVLSYPPLSLPLLRLFHSGPAMISILFVTSGYLLTAPAVRLARRRAHDDLLRYFTATLVKRTLHLLLPTVLTSLATLALVCLHWYGPDRALDPSAVFPAFAQPLLPPDHPGGLWTALRHWVGFVSREVLSPFDWRPMWMKPVSLYGQHLWVVAYEFRCSLVLAAIMAVTLRMESALKRAALVVGVIVYCAVWERGDIVLFLAGHMLALHQEAGRLHDFEDDGDGKRGEGVDGLLAHAAACDVDRPRSLPVYVAWLGSLWLLSFPSYDEAQDIPGFQLLAATGISKELWHSIGAVLLVWSLGRLRLVRSLLRADPVQYLGHISLALYLIHEPVLQSWGWYLTGWLLNGEQTTSTAAVPALNYIDTQ</sequence>
<organism evidence="3 4">
    <name type="scientific">Cryphonectria parasitica (strain ATCC 38755 / EP155)</name>
    <dbReference type="NCBI Taxonomy" id="660469"/>
    <lineage>
        <taxon>Eukaryota</taxon>
        <taxon>Fungi</taxon>
        <taxon>Dikarya</taxon>
        <taxon>Ascomycota</taxon>
        <taxon>Pezizomycotina</taxon>
        <taxon>Sordariomycetes</taxon>
        <taxon>Sordariomycetidae</taxon>
        <taxon>Diaporthales</taxon>
        <taxon>Cryphonectriaceae</taxon>
        <taxon>Cryphonectria-Endothia species complex</taxon>
        <taxon>Cryphonectria</taxon>
    </lineage>
</organism>
<feature type="domain" description="Acyltransferase 3" evidence="2">
    <location>
        <begin position="47"/>
        <end position="447"/>
    </location>
</feature>
<comment type="caution">
    <text evidence="3">The sequence shown here is derived from an EMBL/GenBank/DDBJ whole genome shotgun (WGS) entry which is preliminary data.</text>
</comment>
<keyword evidence="1" id="KW-1133">Transmembrane helix</keyword>
<evidence type="ECO:0000256" key="1">
    <source>
        <dbReference type="SAM" id="Phobius"/>
    </source>
</evidence>
<gene>
    <name evidence="3" type="ORF">M406DRAFT_353173</name>
</gene>
<dbReference type="GeneID" id="63839875"/>
<evidence type="ECO:0000313" key="3">
    <source>
        <dbReference type="EMBL" id="KAF3761587.1"/>
    </source>
</evidence>
<evidence type="ECO:0000259" key="2">
    <source>
        <dbReference type="Pfam" id="PF01757"/>
    </source>
</evidence>
<dbReference type="RefSeq" id="XP_040772566.1">
    <property type="nucleotide sequence ID" value="XM_040922746.1"/>
</dbReference>
<dbReference type="InterPro" id="IPR002656">
    <property type="entry name" value="Acyl_transf_3_dom"/>
</dbReference>
<dbReference type="AlphaFoldDB" id="A0A9P4XUM1"/>
<protein>
    <recommendedName>
        <fullName evidence="2">Acyltransferase 3 domain-containing protein</fullName>
    </recommendedName>
</protein>
<keyword evidence="4" id="KW-1185">Reference proteome</keyword>
<feature type="transmembrane region" description="Helical" evidence="1">
    <location>
        <begin position="159"/>
        <end position="181"/>
    </location>
</feature>
<dbReference type="PANTHER" id="PTHR23028:SF134">
    <property type="entry name" value="PUTATIVE (AFU_ORTHOLOGUE AFUA_4G08520)-RELATED"/>
    <property type="match status" value="1"/>
</dbReference>
<dbReference type="OrthoDB" id="4845960at2759"/>
<dbReference type="GO" id="GO:0016747">
    <property type="term" value="F:acyltransferase activity, transferring groups other than amino-acyl groups"/>
    <property type="evidence" value="ECO:0007669"/>
    <property type="project" value="InterPro"/>
</dbReference>
<accession>A0A9P4XUM1</accession>
<dbReference type="Pfam" id="PF01757">
    <property type="entry name" value="Acyl_transf_3"/>
    <property type="match status" value="1"/>
</dbReference>
<feature type="transmembrane region" description="Helical" evidence="1">
    <location>
        <begin position="117"/>
        <end position="138"/>
    </location>
</feature>
<dbReference type="PANTHER" id="PTHR23028">
    <property type="entry name" value="ACETYLTRANSFERASE"/>
    <property type="match status" value="1"/>
</dbReference>
<feature type="transmembrane region" description="Helical" evidence="1">
    <location>
        <begin position="245"/>
        <end position="266"/>
    </location>
</feature>
<evidence type="ECO:0000313" key="4">
    <source>
        <dbReference type="Proteomes" id="UP000803844"/>
    </source>
</evidence>
<name>A0A9P4XUM1_CRYP1</name>
<dbReference type="InterPro" id="IPR050879">
    <property type="entry name" value="Acyltransferase_3"/>
</dbReference>
<proteinExistence type="predicted"/>
<reference evidence="3" key="1">
    <citation type="journal article" date="2020" name="Phytopathology">
        <title>Genome sequence of the chestnut blight fungus Cryphonectria parasitica EP155: A fundamental resource for an archetypical invasive plant pathogen.</title>
        <authorList>
            <person name="Crouch J.A."/>
            <person name="Dawe A."/>
            <person name="Aerts A."/>
            <person name="Barry K."/>
            <person name="Churchill A.C.L."/>
            <person name="Grimwood J."/>
            <person name="Hillman B."/>
            <person name="Milgroom M.G."/>
            <person name="Pangilinan J."/>
            <person name="Smith M."/>
            <person name="Salamov A."/>
            <person name="Schmutz J."/>
            <person name="Yadav J."/>
            <person name="Grigoriev I.V."/>
            <person name="Nuss D."/>
        </authorList>
    </citation>
    <scope>NUCLEOTIDE SEQUENCE</scope>
    <source>
        <strain evidence="3">EP155</strain>
    </source>
</reference>
<feature type="transmembrane region" description="Helical" evidence="1">
    <location>
        <begin position="51"/>
        <end position="72"/>
    </location>
</feature>
<keyword evidence="1" id="KW-0812">Transmembrane</keyword>
<dbReference type="EMBL" id="MU032351">
    <property type="protein sequence ID" value="KAF3761587.1"/>
    <property type="molecule type" value="Genomic_DNA"/>
</dbReference>
<dbReference type="Proteomes" id="UP000803844">
    <property type="component" value="Unassembled WGS sequence"/>
</dbReference>